<keyword evidence="5" id="KW-1185">Reference proteome</keyword>
<dbReference type="SUPFAM" id="SSF140990">
    <property type="entry name" value="FtsH protease domain-like"/>
    <property type="match status" value="1"/>
</dbReference>
<dbReference type="InterPro" id="IPR003593">
    <property type="entry name" value="AAA+_ATPase"/>
</dbReference>
<name>K8F1T7_9CHLO</name>
<dbReference type="FunFam" id="3.40.50.300:FF:000982">
    <property type="entry name" value="Inactive ATP-dependent zinc metalloprotease FTSHI 2 like"/>
    <property type="match status" value="1"/>
</dbReference>
<dbReference type="EMBL" id="FO082268">
    <property type="protein sequence ID" value="CCO18765.1"/>
    <property type="molecule type" value="Genomic_DNA"/>
</dbReference>
<dbReference type="GO" id="GO:0045037">
    <property type="term" value="P:protein import into chloroplast stroma"/>
    <property type="evidence" value="ECO:0007669"/>
    <property type="project" value="TreeGrafter"/>
</dbReference>
<keyword evidence="4" id="KW-0482">Metalloprotease</keyword>
<dbReference type="GO" id="GO:0006508">
    <property type="term" value="P:proteolysis"/>
    <property type="evidence" value="ECO:0007669"/>
    <property type="project" value="InterPro"/>
</dbReference>
<dbReference type="Pfam" id="PF00004">
    <property type="entry name" value="AAA"/>
    <property type="match status" value="1"/>
</dbReference>
<evidence type="ECO:0000256" key="2">
    <source>
        <dbReference type="SAM" id="MobiDB-lite"/>
    </source>
</evidence>
<dbReference type="Gene3D" id="1.20.58.760">
    <property type="entry name" value="Peptidase M41"/>
    <property type="match status" value="1"/>
</dbReference>
<evidence type="ECO:0000313" key="5">
    <source>
        <dbReference type="Proteomes" id="UP000198341"/>
    </source>
</evidence>
<dbReference type="PANTHER" id="PTHR23076">
    <property type="entry name" value="METALLOPROTEASE M41 FTSH"/>
    <property type="match status" value="1"/>
</dbReference>
<gene>
    <name evidence="4" type="ordered locus">Bathy11g01050</name>
</gene>
<dbReference type="KEGG" id="bpg:Bathy11g01050"/>
<protein>
    <submittedName>
        <fullName evidence="4">ATP-dependent metalloprotease FtsH</fullName>
    </submittedName>
</protein>
<evidence type="ECO:0000313" key="4">
    <source>
        <dbReference type="EMBL" id="CCO18765.1"/>
    </source>
</evidence>
<dbReference type="GO" id="GO:0004222">
    <property type="term" value="F:metalloendopeptidase activity"/>
    <property type="evidence" value="ECO:0007669"/>
    <property type="project" value="InterPro"/>
</dbReference>
<dbReference type="InterPro" id="IPR037219">
    <property type="entry name" value="Peptidase_M41-like"/>
</dbReference>
<dbReference type="GO" id="GO:0016887">
    <property type="term" value="F:ATP hydrolysis activity"/>
    <property type="evidence" value="ECO:0007669"/>
    <property type="project" value="InterPro"/>
</dbReference>
<evidence type="ECO:0000259" key="3">
    <source>
        <dbReference type="SMART" id="SM00382"/>
    </source>
</evidence>
<proteinExistence type="predicted"/>
<feature type="domain" description="AAA+ ATPase" evidence="3">
    <location>
        <begin position="556"/>
        <end position="697"/>
    </location>
</feature>
<dbReference type="STRING" id="41875.K8F1T7"/>
<dbReference type="SMART" id="SM00382">
    <property type="entry name" value="AAA"/>
    <property type="match status" value="1"/>
</dbReference>
<dbReference type="GeneID" id="19012785"/>
<organism evidence="4 5">
    <name type="scientific">Bathycoccus prasinos</name>
    <dbReference type="NCBI Taxonomy" id="41875"/>
    <lineage>
        <taxon>Eukaryota</taxon>
        <taxon>Viridiplantae</taxon>
        <taxon>Chlorophyta</taxon>
        <taxon>Mamiellophyceae</taxon>
        <taxon>Mamiellales</taxon>
        <taxon>Bathycoccaceae</taxon>
        <taxon>Bathycoccus</taxon>
    </lineage>
</organism>
<dbReference type="Proteomes" id="UP000198341">
    <property type="component" value="Chromosome 11"/>
</dbReference>
<accession>K8F1T7</accession>
<keyword evidence="4" id="KW-0645">Protease</keyword>
<dbReference type="PANTHER" id="PTHR23076:SF37">
    <property type="entry name" value="ATP-DEPENDENT ZINC METALLOPROTEASE FTSH 4, MITOCHONDRIAL"/>
    <property type="match status" value="1"/>
</dbReference>
<dbReference type="GO" id="GO:0005524">
    <property type="term" value="F:ATP binding"/>
    <property type="evidence" value="ECO:0007669"/>
    <property type="project" value="InterPro"/>
</dbReference>
<keyword evidence="1" id="KW-0175">Coiled coil</keyword>
<evidence type="ECO:0000256" key="1">
    <source>
        <dbReference type="SAM" id="Coils"/>
    </source>
</evidence>
<dbReference type="PROSITE" id="PS00674">
    <property type="entry name" value="AAA"/>
    <property type="match status" value="1"/>
</dbReference>
<feature type="region of interest" description="Disordered" evidence="2">
    <location>
        <begin position="15"/>
        <end position="41"/>
    </location>
</feature>
<dbReference type="GO" id="GO:0004176">
    <property type="term" value="F:ATP-dependent peptidase activity"/>
    <property type="evidence" value="ECO:0007669"/>
    <property type="project" value="InterPro"/>
</dbReference>
<dbReference type="Pfam" id="PF01434">
    <property type="entry name" value="Peptidase_M41"/>
    <property type="match status" value="1"/>
</dbReference>
<dbReference type="GO" id="GO:0009507">
    <property type="term" value="C:chloroplast"/>
    <property type="evidence" value="ECO:0007669"/>
    <property type="project" value="TreeGrafter"/>
</dbReference>
<feature type="region of interest" description="Disordered" evidence="2">
    <location>
        <begin position="182"/>
        <end position="205"/>
    </location>
</feature>
<keyword evidence="4" id="KW-0378">Hydrolase</keyword>
<reference evidence="4 5" key="1">
    <citation type="submission" date="2011-10" db="EMBL/GenBank/DDBJ databases">
        <authorList>
            <person name="Genoscope - CEA"/>
        </authorList>
    </citation>
    <scope>NUCLEOTIDE SEQUENCE [LARGE SCALE GENOMIC DNA]</scope>
    <source>
        <strain evidence="4 5">RCC 1105</strain>
    </source>
</reference>
<dbReference type="eggNOG" id="KOG0731">
    <property type="taxonomic scope" value="Eukaryota"/>
</dbReference>
<dbReference type="RefSeq" id="XP_007510420.1">
    <property type="nucleotide sequence ID" value="XM_007510358.1"/>
</dbReference>
<dbReference type="InterPro" id="IPR003959">
    <property type="entry name" value="ATPase_AAA_core"/>
</dbReference>
<dbReference type="InterPro" id="IPR003960">
    <property type="entry name" value="ATPase_AAA_CS"/>
</dbReference>
<dbReference type="AlphaFoldDB" id="K8F1T7"/>
<dbReference type="Gene3D" id="1.10.8.60">
    <property type="match status" value="1"/>
</dbReference>
<dbReference type="SUPFAM" id="SSF52540">
    <property type="entry name" value="P-loop containing nucleoside triphosphate hydrolases"/>
    <property type="match status" value="1"/>
</dbReference>
<dbReference type="InterPro" id="IPR000642">
    <property type="entry name" value="Peptidase_M41"/>
</dbReference>
<feature type="coiled-coil region" evidence="1">
    <location>
        <begin position="278"/>
        <end position="344"/>
    </location>
</feature>
<dbReference type="InterPro" id="IPR027417">
    <property type="entry name" value="P-loop_NTPase"/>
</dbReference>
<dbReference type="Gene3D" id="3.40.50.300">
    <property type="entry name" value="P-loop containing nucleotide triphosphate hydrolases"/>
    <property type="match status" value="1"/>
</dbReference>
<dbReference type="OrthoDB" id="1413014at2759"/>
<dbReference type="CDD" id="cd19501">
    <property type="entry name" value="RecA-like_FtsH"/>
    <property type="match status" value="1"/>
</dbReference>
<sequence>MSRSAAAFVSAFVGSSSSSFNDSSKKWMMRSSSSRRLQNPTGRRIFIIKRRASSSSSSKRNSANDACFSIVASSSESSSDESEKLKQNLARRLGAAAIVSTIVFLGGQKSAANASIDTVNKNNDNTSFVCFSSEDGGDVNNQRVAGEVASSSSSSSSFQPIANLKPTRRGFKNEAVGTIAAADGSTTTEKEKKKKKKPPVKSDKGLWSFVKPKADERTRLFRARFDNDVRKMPTSVMTDEESAEARKWKKESDAKKRRVWKEEKEKFMKKYGSQAAWEAKLRKRNAELAGDNKRLKELSKKAADKAVLTLAQMDTYYGEIEESAKNLSKARKEVMQELLEEREAWLEQRKGWFGKMLRSDASKRFVRTINYNYLKDPYSSMGTDRNPTETSYTGFYKLLEVGRINKIVFGRNETTAKYYVDGTDEVFFTYLPYDERIAKKILQPRPHSRGEFIELSHPGGHPFWWVLGHGIFNALCPLIIVAVCYQMLNEIYRADETEDQFANIHARQYSPEKSSMENRNTSLDDIAGIEALKDEMYELIKFLRDFQKYKDVGAAVPGGILLSGPPGTGKTLLARCIAGEAGVPFFSVAATEFTDMFVGIRASRVRNLFPAARKVAPCIIFIDEFDALGQKRAGQSGTEEGVDERVATINQFLAEMDGFEEKVGVMLVAATNRPQVLDPALIRPGRFDRIIEMNLPNKSARSDIIRLHITKRDAWGNCEPDLDIDYISKLSSAFSGADLENMVKQCIAKAAGQKGGMATTEDFLKIINSIRATKSFSSGSKDGTDTLMTRSKFKEDVAMQIMNPYTRDSICLYTAAQVVVAMVAPEYDDVANVIVFPGGKETSVIQYIARELDSQAAMNVRRRTQMESKMCTLVAGNMAERYIYGPYGVSTMSHRDMVVATDIALDYVCKYGWSELGPVGLMRKRIKEEEFLGLGEDDHPEEHYRFEYNMSEELDMLVYNEVRKLIITSCRRALCIMHEPKNREMLFTLKEVLMTTGEISGRNLIEVFERAGIERTSQEDELFKPWSVWDYKWGEEFEFFYDEFIHRSMSDATNEAHYEKIRQLWLKNMRDETYLQTIGPHIREQMDKVDMRQMKYWKALDKNAPDYDPELVEKYKNGEIEWLSEDDPKHWRAQKRALNKLRAEQEGFADYPLVDMWEQGEINP</sequence>